<proteinExistence type="predicted"/>
<protein>
    <submittedName>
        <fullName evidence="13">E3 ubiquitin-protein ligase MARCH1</fullName>
    </submittedName>
</protein>
<dbReference type="SUPFAM" id="SSF57850">
    <property type="entry name" value="RING/U-box"/>
    <property type="match status" value="1"/>
</dbReference>
<dbReference type="OrthoDB" id="264354at2759"/>
<dbReference type="CDD" id="cd16495">
    <property type="entry name" value="RING_CH-C4HC3_MARCH"/>
    <property type="match status" value="1"/>
</dbReference>
<dbReference type="GO" id="GO:0004842">
    <property type="term" value="F:ubiquitin-protein transferase activity"/>
    <property type="evidence" value="ECO:0007669"/>
    <property type="project" value="TreeGrafter"/>
</dbReference>
<keyword evidence="8 11" id="KW-1133">Transmembrane helix</keyword>
<keyword evidence="2" id="KW-0808">Transferase</keyword>
<feature type="transmembrane region" description="Helical" evidence="11">
    <location>
        <begin position="268"/>
        <end position="291"/>
    </location>
</feature>
<evidence type="ECO:0000256" key="10">
    <source>
        <dbReference type="SAM" id="MobiDB-lite"/>
    </source>
</evidence>
<evidence type="ECO:0000256" key="2">
    <source>
        <dbReference type="ARBA" id="ARBA00022679"/>
    </source>
</evidence>
<keyword evidence="14" id="KW-1185">Reference proteome</keyword>
<evidence type="ECO:0000256" key="8">
    <source>
        <dbReference type="ARBA" id="ARBA00022989"/>
    </source>
</evidence>
<dbReference type="PANTHER" id="PTHR46065:SF3">
    <property type="entry name" value="FI20425P1"/>
    <property type="match status" value="1"/>
</dbReference>
<evidence type="ECO:0000259" key="12">
    <source>
        <dbReference type="PROSITE" id="PS51292"/>
    </source>
</evidence>
<dbReference type="InterPro" id="IPR013083">
    <property type="entry name" value="Znf_RING/FYVE/PHD"/>
</dbReference>
<evidence type="ECO:0000256" key="1">
    <source>
        <dbReference type="ARBA" id="ARBA00004141"/>
    </source>
</evidence>
<feature type="region of interest" description="Disordered" evidence="10">
    <location>
        <begin position="1"/>
        <end position="83"/>
    </location>
</feature>
<keyword evidence="7" id="KW-0862">Zinc</keyword>
<keyword evidence="3 11" id="KW-0812">Transmembrane</keyword>
<dbReference type="PROSITE" id="PS51292">
    <property type="entry name" value="ZF_RING_CH"/>
    <property type="match status" value="1"/>
</dbReference>
<feature type="region of interest" description="Disordered" evidence="10">
    <location>
        <begin position="102"/>
        <end position="136"/>
    </location>
</feature>
<accession>A0A6A4VQQ1</accession>
<evidence type="ECO:0000256" key="9">
    <source>
        <dbReference type="ARBA" id="ARBA00023136"/>
    </source>
</evidence>
<dbReference type="GO" id="GO:0016020">
    <property type="term" value="C:membrane"/>
    <property type="evidence" value="ECO:0007669"/>
    <property type="project" value="UniProtKB-SubCell"/>
</dbReference>
<keyword evidence="9 11" id="KW-0472">Membrane</keyword>
<dbReference type="Gene3D" id="3.30.40.10">
    <property type="entry name" value="Zinc/RING finger domain, C3HC4 (zinc finger)"/>
    <property type="match status" value="1"/>
</dbReference>
<gene>
    <name evidence="13" type="primary">MARCH1</name>
    <name evidence="13" type="ORF">FJT64_010312</name>
</gene>
<evidence type="ECO:0000256" key="3">
    <source>
        <dbReference type="ARBA" id="ARBA00022692"/>
    </source>
</evidence>
<evidence type="ECO:0000256" key="11">
    <source>
        <dbReference type="SAM" id="Phobius"/>
    </source>
</evidence>
<dbReference type="Proteomes" id="UP000440578">
    <property type="component" value="Unassembled WGS sequence"/>
</dbReference>
<evidence type="ECO:0000256" key="5">
    <source>
        <dbReference type="ARBA" id="ARBA00022771"/>
    </source>
</evidence>
<evidence type="ECO:0000313" key="13">
    <source>
        <dbReference type="EMBL" id="KAF0291561.1"/>
    </source>
</evidence>
<keyword evidence="5" id="KW-0863">Zinc-finger</keyword>
<sequence length="299" mass="32139">MALESSGEGRPLLESPGSPAEAPAQAVSRQLAVRWSCLEALEPPEPPPPPHQLAKPPAYSSMLSTDSGCESEGGASDSVYSTVTSCTSDLVRLQLDPLPAEGADCEESQQERPGAAPAEAVAPPPPPAEPADERRVRSWSLEARGAAEAAAEPAVGAPEAAEADLLPAPLRHSYSEPSLTTSASTASMPICRICHMPSEERAELISPCRCAGTMQYIHTACLMHWIEVSSRRSKRPPCCELCQYQYQRHKRFRVGRWIVPAVSTRDKVLHSVFILTAIVMITCAVITIFCFKQVGALLD</sequence>
<comment type="subcellular location">
    <subcellularLocation>
        <location evidence="1">Membrane</location>
        <topology evidence="1">Multi-pass membrane protein</topology>
    </subcellularLocation>
</comment>
<comment type="caution">
    <text evidence="13">The sequence shown here is derived from an EMBL/GenBank/DDBJ whole genome shotgun (WGS) entry which is preliminary data.</text>
</comment>
<feature type="domain" description="RING-CH-type" evidence="12">
    <location>
        <begin position="183"/>
        <end position="249"/>
    </location>
</feature>
<organism evidence="13 14">
    <name type="scientific">Amphibalanus amphitrite</name>
    <name type="common">Striped barnacle</name>
    <name type="synonym">Balanus amphitrite</name>
    <dbReference type="NCBI Taxonomy" id="1232801"/>
    <lineage>
        <taxon>Eukaryota</taxon>
        <taxon>Metazoa</taxon>
        <taxon>Ecdysozoa</taxon>
        <taxon>Arthropoda</taxon>
        <taxon>Crustacea</taxon>
        <taxon>Multicrustacea</taxon>
        <taxon>Cirripedia</taxon>
        <taxon>Thoracica</taxon>
        <taxon>Thoracicalcarea</taxon>
        <taxon>Balanomorpha</taxon>
        <taxon>Balanoidea</taxon>
        <taxon>Balanidae</taxon>
        <taxon>Amphibalaninae</taxon>
        <taxon>Amphibalanus</taxon>
    </lineage>
</organism>
<reference evidence="13 14" key="1">
    <citation type="submission" date="2019-07" db="EMBL/GenBank/DDBJ databases">
        <title>Draft genome assembly of a fouling barnacle, Amphibalanus amphitrite (Darwin, 1854): The first reference genome for Thecostraca.</title>
        <authorList>
            <person name="Kim W."/>
        </authorList>
    </citation>
    <scope>NUCLEOTIDE SEQUENCE [LARGE SCALE GENOMIC DNA]</scope>
    <source>
        <strain evidence="13">SNU_AA5</strain>
        <tissue evidence="13">Soma without cirri and trophi</tissue>
    </source>
</reference>
<dbReference type="AlphaFoldDB" id="A0A6A4VQQ1"/>
<evidence type="ECO:0000256" key="6">
    <source>
        <dbReference type="ARBA" id="ARBA00022786"/>
    </source>
</evidence>
<keyword evidence="4" id="KW-0479">Metal-binding</keyword>
<evidence type="ECO:0000256" key="7">
    <source>
        <dbReference type="ARBA" id="ARBA00022833"/>
    </source>
</evidence>
<name>A0A6A4VQQ1_AMPAM</name>
<dbReference type="Pfam" id="PF12906">
    <property type="entry name" value="RINGv"/>
    <property type="match status" value="1"/>
</dbReference>
<dbReference type="FunFam" id="3.30.40.10:FF:000571">
    <property type="entry name" value="Zinc finger, C3HC4 type"/>
    <property type="match status" value="1"/>
</dbReference>
<dbReference type="InterPro" id="IPR011016">
    <property type="entry name" value="Znf_RING-CH"/>
</dbReference>
<keyword evidence="6" id="KW-0833">Ubl conjugation pathway</keyword>
<dbReference type="SMART" id="SM00744">
    <property type="entry name" value="RINGv"/>
    <property type="match status" value="1"/>
</dbReference>
<dbReference type="PANTHER" id="PTHR46065">
    <property type="entry name" value="E3 UBIQUITIN-PROTEIN LIGASE MARCH 2/3 FAMILY MEMBER"/>
    <property type="match status" value="1"/>
</dbReference>
<dbReference type="EMBL" id="VIIS01001867">
    <property type="protein sequence ID" value="KAF0291561.1"/>
    <property type="molecule type" value="Genomic_DNA"/>
</dbReference>
<evidence type="ECO:0000313" key="14">
    <source>
        <dbReference type="Proteomes" id="UP000440578"/>
    </source>
</evidence>
<evidence type="ECO:0000256" key="4">
    <source>
        <dbReference type="ARBA" id="ARBA00022723"/>
    </source>
</evidence>
<dbReference type="GO" id="GO:0008270">
    <property type="term" value="F:zinc ion binding"/>
    <property type="evidence" value="ECO:0007669"/>
    <property type="project" value="UniProtKB-KW"/>
</dbReference>
<dbReference type="GO" id="GO:0016567">
    <property type="term" value="P:protein ubiquitination"/>
    <property type="evidence" value="ECO:0007669"/>
    <property type="project" value="TreeGrafter"/>
</dbReference>